<dbReference type="PANTHER" id="PTHR10361">
    <property type="entry name" value="SODIUM-BILE ACID COTRANSPORTER"/>
    <property type="match status" value="1"/>
</dbReference>
<keyword evidence="7" id="KW-1185">Reference proteome</keyword>
<name>A0A941DW75_9BACI</name>
<evidence type="ECO:0000313" key="6">
    <source>
        <dbReference type="EMBL" id="MBR7797915.1"/>
    </source>
</evidence>
<feature type="transmembrane region" description="Helical" evidence="5">
    <location>
        <begin position="70"/>
        <end position="92"/>
    </location>
</feature>
<dbReference type="AlphaFoldDB" id="A0A941DW75"/>
<evidence type="ECO:0000256" key="2">
    <source>
        <dbReference type="ARBA" id="ARBA00022692"/>
    </source>
</evidence>
<sequence>MKLLEKISTVAGNTFAIWVILFGTLSFIFPSGFSWIVSFIPLLLGIIMFGMGLTLSTADFKGVVQAPKSVMLAVLAQYTIMPLLAYGLAILFQLPSEVAVGVILVGCCPGGTASNVMTFLAKGNTALSVSVTAVSTVLAPVLTPTMTWLLASEWLPISAGSMFLTIVKIVLIPIILGIVIRMVFRRRVEQSIKVLPLVSVIGIVAVAGAVVSVNTENITSSAFTVFSVVILHNGLGLLLGFLLAKVVKLDIKDQKAVAIEVGMQNSGLGSTLALAYFSPIAAVPSALFSVWHNISGPILATIWAKQSENIDPPQDNEEKLA</sequence>
<feature type="transmembrane region" description="Helical" evidence="5">
    <location>
        <begin position="157"/>
        <end position="180"/>
    </location>
</feature>
<dbReference type="Gene3D" id="1.20.1530.20">
    <property type="match status" value="1"/>
</dbReference>
<evidence type="ECO:0000256" key="5">
    <source>
        <dbReference type="SAM" id="Phobius"/>
    </source>
</evidence>
<feature type="transmembrane region" description="Helical" evidence="5">
    <location>
        <begin position="192"/>
        <end position="211"/>
    </location>
</feature>
<dbReference type="EMBL" id="JAGSOT010000076">
    <property type="protein sequence ID" value="MBR7797915.1"/>
    <property type="molecule type" value="Genomic_DNA"/>
</dbReference>
<feature type="transmembrane region" description="Helical" evidence="5">
    <location>
        <begin position="35"/>
        <end position="58"/>
    </location>
</feature>
<dbReference type="PANTHER" id="PTHR10361:SF28">
    <property type="entry name" value="P3 PROTEIN-RELATED"/>
    <property type="match status" value="1"/>
</dbReference>
<evidence type="ECO:0000256" key="4">
    <source>
        <dbReference type="ARBA" id="ARBA00023136"/>
    </source>
</evidence>
<evidence type="ECO:0000256" key="3">
    <source>
        <dbReference type="ARBA" id="ARBA00022989"/>
    </source>
</evidence>
<proteinExistence type="predicted"/>
<dbReference type="InterPro" id="IPR002657">
    <property type="entry name" value="BilAc:Na_symport/Acr3"/>
</dbReference>
<evidence type="ECO:0000313" key="7">
    <source>
        <dbReference type="Proteomes" id="UP000675284"/>
    </source>
</evidence>
<feature type="transmembrane region" description="Helical" evidence="5">
    <location>
        <begin position="98"/>
        <end position="120"/>
    </location>
</feature>
<evidence type="ECO:0000256" key="1">
    <source>
        <dbReference type="ARBA" id="ARBA00004141"/>
    </source>
</evidence>
<gene>
    <name evidence="6" type="ORF">KCX74_17970</name>
</gene>
<keyword evidence="2 5" id="KW-0812">Transmembrane</keyword>
<reference evidence="6" key="1">
    <citation type="submission" date="2021-04" db="EMBL/GenBank/DDBJ databases">
        <title>Isolation and polyphasic classification of algal microorganism.</title>
        <authorList>
            <person name="Wang S."/>
        </authorList>
    </citation>
    <scope>NUCLEOTIDE SEQUENCE</scope>
    <source>
        <strain evidence="6">720a</strain>
    </source>
</reference>
<dbReference type="RefSeq" id="WP_026682248.1">
    <property type="nucleotide sequence ID" value="NZ_CP115959.1"/>
</dbReference>
<dbReference type="InterPro" id="IPR004710">
    <property type="entry name" value="Bilac:Na_transpt"/>
</dbReference>
<accession>A0A941DW75</accession>
<dbReference type="GO" id="GO:0016020">
    <property type="term" value="C:membrane"/>
    <property type="evidence" value="ECO:0007669"/>
    <property type="project" value="UniProtKB-SubCell"/>
</dbReference>
<dbReference type="InterPro" id="IPR038770">
    <property type="entry name" value="Na+/solute_symporter_sf"/>
</dbReference>
<keyword evidence="4 5" id="KW-0472">Membrane</keyword>
<feature type="transmembrane region" description="Helical" evidence="5">
    <location>
        <begin position="223"/>
        <end position="244"/>
    </location>
</feature>
<organism evidence="6 7">
    <name type="scientific">Virgibacillus salarius</name>
    <dbReference type="NCBI Taxonomy" id="447199"/>
    <lineage>
        <taxon>Bacteria</taxon>
        <taxon>Bacillati</taxon>
        <taxon>Bacillota</taxon>
        <taxon>Bacilli</taxon>
        <taxon>Bacillales</taxon>
        <taxon>Bacillaceae</taxon>
        <taxon>Virgibacillus</taxon>
    </lineage>
</organism>
<feature type="transmembrane region" description="Helical" evidence="5">
    <location>
        <begin position="7"/>
        <end position="29"/>
    </location>
</feature>
<comment type="subcellular location">
    <subcellularLocation>
        <location evidence="1">Membrane</location>
        <topology evidence="1">Multi-pass membrane protein</topology>
    </subcellularLocation>
</comment>
<comment type="caution">
    <text evidence="6">The sequence shown here is derived from an EMBL/GenBank/DDBJ whole genome shotgun (WGS) entry which is preliminary data.</text>
</comment>
<protein>
    <submittedName>
        <fullName evidence="6">Bile acid:sodium symporter family protein</fullName>
    </submittedName>
</protein>
<feature type="transmembrane region" description="Helical" evidence="5">
    <location>
        <begin position="127"/>
        <end position="151"/>
    </location>
</feature>
<keyword evidence="3 5" id="KW-1133">Transmembrane helix</keyword>
<dbReference type="Proteomes" id="UP000675284">
    <property type="component" value="Unassembled WGS sequence"/>
</dbReference>
<dbReference type="Pfam" id="PF01758">
    <property type="entry name" value="SBF"/>
    <property type="match status" value="1"/>
</dbReference>